<dbReference type="Pfam" id="PF00171">
    <property type="entry name" value="Aldedh"/>
    <property type="match status" value="1"/>
</dbReference>
<dbReference type="EMBL" id="CP046566">
    <property type="protein sequence ID" value="QGW29782.1"/>
    <property type="molecule type" value="Genomic_DNA"/>
</dbReference>
<comment type="similarity">
    <text evidence="1 4">Belongs to the aldehyde dehydrogenase family.</text>
</comment>
<reference evidence="6 7" key="1">
    <citation type="submission" date="2019-11" db="EMBL/GenBank/DDBJ databases">
        <authorList>
            <person name="Im W.T."/>
        </authorList>
    </citation>
    <scope>NUCLEOTIDE SEQUENCE [LARGE SCALE GENOMIC DNA]</scope>
    <source>
        <strain evidence="6 7">SB-02</strain>
    </source>
</reference>
<dbReference type="InterPro" id="IPR012394">
    <property type="entry name" value="Aldehyde_DH_NAD(P)"/>
</dbReference>
<protein>
    <submittedName>
        <fullName evidence="6">Aldehyde dehydrogenase family protein</fullName>
    </submittedName>
</protein>
<dbReference type="Proteomes" id="UP000426027">
    <property type="component" value="Chromosome"/>
</dbReference>
<dbReference type="GO" id="GO:0004029">
    <property type="term" value="F:aldehyde dehydrogenase (NAD+) activity"/>
    <property type="evidence" value="ECO:0007669"/>
    <property type="project" value="TreeGrafter"/>
</dbReference>
<evidence type="ECO:0000256" key="2">
    <source>
        <dbReference type="ARBA" id="ARBA00023002"/>
    </source>
</evidence>
<feature type="domain" description="Aldehyde dehydrogenase" evidence="5">
    <location>
        <begin position="2"/>
        <end position="305"/>
    </location>
</feature>
<dbReference type="PROSITE" id="PS00687">
    <property type="entry name" value="ALDEHYDE_DEHYDR_GLU"/>
    <property type="match status" value="1"/>
</dbReference>
<dbReference type="InterPro" id="IPR029510">
    <property type="entry name" value="Ald_DH_CS_GLU"/>
</dbReference>
<dbReference type="GO" id="GO:0005737">
    <property type="term" value="C:cytoplasm"/>
    <property type="evidence" value="ECO:0007669"/>
    <property type="project" value="TreeGrafter"/>
</dbReference>
<feature type="active site" evidence="3">
    <location>
        <position position="87"/>
    </location>
</feature>
<keyword evidence="7" id="KW-1185">Reference proteome</keyword>
<dbReference type="AlphaFoldDB" id="A0A6I6GS43"/>
<dbReference type="InterPro" id="IPR015590">
    <property type="entry name" value="Aldehyde_DH_dom"/>
</dbReference>
<dbReference type="FunFam" id="3.40.309.10:FF:000003">
    <property type="entry name" value="Aldehyde dehydrogenase"/>
    <property type="match status" value="1"/>
</dbReference>
<evidence type="ECO:0000256" key="4">
    <source>
        <dbReference type="RuleBase" id="RU003345"/>
    </source>
</evidence>
<evidence type="ECO:0000313" key="7">
    <source>
        <dbReference type="Proteomes" id="UP000426027"/>
    </source>
</evidence>
<dbReference type="KEGG" id="fls:GLV81_18155"/>
<dbReference type="Gene3D" id="3.40.605.10">
    <property type="entry name" value="Aldehyde Dehydrogenase, Chain A, domain 1"/>
    <property type="match status" value="1"/>
</dbReference>
<sequence length="334" mass="36739">MASIAAGNTSILKPSEEAPHVAAVLKQMIEETFEPDYIAIVTGPGQQVSEELIAKQHLDLVFFTGSTAVGRKIMQAAATQITPVVLELGGKSPCIVAADASIDYTAKKIIFSRFLNCGQTCVAADYVLVHHSVKDKLIAALKKHLLQMYGDDPQQSPDFGRIINLRQFNRLTGYLSQGNIVHGGQHDAADLFIAPTIIDEVAMESPIMQEEIFGPILPIIGFDTHEEAKAIIAKNPYPLALYVYTNSSSTERYFMEGIQFGGGCVNNGVIHLGNTDLPFTGVGFSGMGGYHGKYGFDRFSHLKSIMRSHRLGDTPLWYAPYKKWYVQVLRKLMR</sequence>
<dbReference type="PROSITE" id="PS00070">
    <property type="entry name" value="ALDEHYDE_DEHYDR_CYS"/>
    <property type="match status" value="1"/>
</dbReference>
<evidence type="ECO:0000256" key="3">
    <source>
        <dbReference type="PROSITE-ProRule" id="PRU10007"/>
    </source>
</evidence>
<dbReference type="SUPFAM" id="SSF53720">
    <property type="entry name" value="ALDH-like"/>
    <property type="match status" value="1"/>
</dbReference>
<evidence type="ECO:0000256" key="1">
    <source>
        <dbReference type="ARBA" id="ARBA00009986"/>
    </source>
</evidence>
<dbReference type="Gene3D" id="3.40.309.10">
    <property type="entry name" value="Aldehyde Dehydrogenase, Chain A, domain 2"/>
    <property type="match status" value="1"/>
</dbReference>
<evidence type="ECO:0000313" key="6">
    <source>
        <dbReference type="EMBL" id="QGW29782.1"/>
    </source>
</evidence>
<dbReference type="InterPro" id="IPR016163">
    <property type="entry name" value="Ald_DH_C"/>
</dbReference>
<evidence type="ECO:0000259" key="5">
    <source>
        <dbReference type="Pfam" id="PF00171"/>
    </source>
</evidence>
<organism evidence="6 7">
    <name type="scientific">Phnomibacter ginsenosidimutans</name>
    <dbReference type="NCBI Taxonomy" id="2676868"/>
    <lineage>
        <taxon>Bacteria</taxon>
        <taxon>Pseudomonadati</taxon>
        <taxon>Bacteroidota</taxon>
        <taxon>Chitinophagia</taxon>
        <taxon>Chitinophagales</taxon>
        <taxon>Chitinophagaceae</taxon>
        <taxon>Phnomibacter</taxon>
    </lineage>
</organism>
<accession>A0A6I6GS43</accession>
<dbReference type="PANTHER" id="PTHR43570">
    <property type="entry name" value="ALDEHYDE DEHYDROGENASE"/>
    <property type="match status" value="1"/>
</dbReference>
<keyword evidence="2 4" id="KW-0560">Oxidoreductase</keyword>
<name>A0A6I6GS43_9BACT</name>
<dbReference type="InterPro" id="IPR016162">
    <property type="entry name" value="Ald_DH_N"/>
</dbReference>
<dbReference type="InterPro" id="IPR016160">
    <property type="entry name" value="Ald_DH_CS_CYS"/>
</dbReference>
<dbReference type="GO" id="GO:0006081">
    <property type="term" value="P:aldehyde metabolic process"/>
    <property type="evidence" value="ECO:0007669"/>
    <property type="project" value="InterPro"/>
</dbReference>
<proteinExistence type="inferred from homology"/>
<dbReference type="PANTHER" id="PTHR43570:SF16">
    <property type="entry name" value="ALDEHYDE DEHYDROGENASE TYPE III, ISOFORM Q"/>
    <property type="match status" value="1"/>
</dbReference>
<gene>
    <name evidence="6" type="ORF">GLV81_18155</name>
</gene>
<dbReference type="InterPro" id="IPR016161">
    <property type="entry name" value="Ald_DH/histidinol_DH"/>
</dbReference>